<keyword evidence="3" id="KW-1185">Reference proteome</keyword>
<evidence type="ECO:0000259" key="1">
    <source>
        <dbReference type="PROSITE" id="PS51688"/>
    </source>
</evidence>
<dbReference type="InterPro" id="IPR036388">
    <property type="entry name" value="WH-like_DNA-bd_sf"/>
</dbReference>
<feature type="domain" description="Peptidase S74" evidence="1">
    <location>
        <begin position="124"/>
        <end position="237"/>
    </location>
</feature>
<evidence type="ECO:0000313" key="2">
    <source>
        <dbReference type="EMBL" id="BAT58961.1"/>
    </source>
</evidence>
<gene>
    <name evidence="2" type="ORF">GJW-30_1_01489</name>
</gene>
<reference evidence="2 3" key="1">
    <citation type="submission" date="2015-08" db="EMBL/GenBank/DDBJ databases">
        <title>Investigation of the bacterial diversity of lava forest soil.</title>
        <authorList>
            <person name="Lee J.S."/>
        </authorList>
    </citation>
    <scope>NUCLEOTIDE SEQUENCE [LARGE SCALE GENOMIC DNA]</scope>
    <source>
        <strain evidence="2 3">GJW-30</strain>
    </source>
</reference>
<dbReference type="Pfam" id="PF13884">
    <property type="entry name" value="Peptidase_S74"/>
    <property type="match status" value="1"/>
</dbReference>
<dbReference type="InterPro" id="IPR030392">
    <property type="entry name" value="S74_ICA"/>
</dbReference>
<dbReference type="RefSeq" id="WP_096353684.1">
    <property type="nucleotide sequence ID" value="NZ_AP014946.1"/>
</dbReference>
<dbReference type="Gene3D" id="1.10.10.10">
    <property type="entry name" value="Winged helix-like DNA-binding domain superfamily/Winged helix DNA-binding domain"/>
    <property type="match status" value="1"/>
</dbReference>
<organism evidence="2 3">
    <name type="scientific">Variibacter gotjawalensis</name>
    <dbReference type="NCBI Taxonomy" id="1333996"/>
    <lineage>
        <taxon>Bacteria</taxon>
        <taxon>Pseudomonadati</taxon>
        <taxon>Pseudomonadota</taxon>
        <taxon>Alphaproteobacteria</taxon>
        <taxon>Hyphomicrobiales</taxon>
        <taxon>Nitrobacteraceae</taxon>
        <taxon>Variibacter</taxon>
    </lineage>
</organism>
<dbReference type="Proteomes" id="UP000236884">
    <property type="component" value="Chromosome"/>
</dbReference>
<accession>A0A0S3PSM6</accession>
<sequence length="239" mass="25576">MFGINATADATNRLAVQSDASLFNNAGKGHQIKLNKATTGDTVSFLFQTGWSGRAEVGATGDDKLHFKVSPDGSTWREGLIIDGAAYISLGGVTAPYVDNSYTLGNSTRRWSAIYAANGTIQTSDARDKDLVGPLSSASGLVDTIEPVLFRWKVGGNVQNDDGTVAEIPGTRIHAGFIAQEIKAAMDAQHLDFGAWGLDDKNDPTSRQWTRPDQLIAVLWAALRETRAELHALSSRVTG</sequence>
<dbReference type="PROSITE" id="PS51688">
    <property type="entry name" value="ICA"/>
    <property type="match status" value="1"/>
</dbReference>
<proteinExistence type="predicted"/>
<dbReference type="AlphaFoldDB" id="A0A0S3PSM6"/>
<dbReference type="OrthoDB" id="564699at2"/>
<dbReference type="KEGG" id="vgo:GJW-30_1_01489"/>
<name>A0A0S3PSM6_9BRAD</name>
<protein>
    <recommendedName>
        <fullName evidence="1">Peptidase S74 domain-containing protein</fullName>
    </recommendedName>
</protein>
<dbReference type="EMBL" id="AP014946">
    <property type="protein sequence ID" value="BAT58961.1"/>
    <property type="molecule type" value="Genomic_DNA"/>
</dbReference>
<evidence type="ECO:0000313" key="3">
    <source>
        <dbReference type="Proteomes" id="UP000236884"/>
    </source>
</evidence>